<comment type="caution">
    <text evidence="9">The sequence shown here is derived from an EMBL/GenBank/DDBJ whole genome shotgun (WGS) entry which is preliminary data.</text>
</comment>
<evidence type="ECO:0000256" key="4">
    <source>
        <dbReference type="ARBA" id="ARBA00022842"/>
    </source>
</evidence>
<evidence type="ECO:0000256" key="3">
    <source>
        <dbReference type="ARBA" id="ARBA00022801"/>
    </source>
</evidence>
<dbReference type="CDD" id="cd04899">
    <property type="entry name" value="ACT_ACR-UUR-like_2"/>
    <property type="match status" value="1"/>
</dbReference>
<keyword evidence="1 6" id="KW-0808">Transferase</keyword>
<comment type="similarity">
    <text evidence="6">Belongs to the GlnD family.</text>
</comment>
<dbReference type="Proteomes" id="UP000003688">
    <property type="component" value="Unassembled WGS sequence"/>
</dbReference>
<evidence type="ECO:0000256" key="1">
    <source>
        <dbReference type="ARBA" id="ARBA00022679"/>
    </source>
</evidence>
<dbReference type="SUPFAM" id="SSF81301">
    <property type="entry name" value="Nucleotidyltransferase"/>
    <property type="match status" value="1"/>
</dbReference>
<keyword evidence="3 6" id="KW-0378">Hydrolase</keyword>
<dbReference type="PANTHER" id="PTHR47320">
    <property type="entry name" value="BIFUNCTIONAL URIDYLYLTRANSFERASE/URIDYLYL-REMOVING ENZYME"/>
    <property type="match status" value="1"/>
</dbReference>
<dbReference type="SUPFAM" id="SSF55021">
    <property type="entry name" value="ACT-like"/>
    <property type="match status" value="2"/>
</dbReference>
<dbReference type="EMBL" id="ABOX02000049">
    <property type="protein sequence ID" value="EEF58150.1"/>
    <property type="molecule type" value="Genomic_DNA"/>
</dbReference>
<evidence type="ECO:0000313" key="10">
    <source>
        <dbReference type="Proteomes" id="UP000003688"/>
    </source>
</evidence>
<evidence type="ECO:0000313" key="9">
    <source>
        <dbReference type="EMBL" id="EEF58150.1"/>
    </source>
</evidence>
<dbReference type="Pfam" id="PF08335">
    <property type="entry name" value="GlnD_UR_UTase"/>
    <property type="match status" value="1"/>
</dbReference>
<evidence type="ECO:0000259" key="7">
    <source>
        <dbReference type="PROSITE" id="PS51671"/>
    </source>
</evidence>
<comment type="activity regulation">
    <text evidence="6">Uridylyltransferase (UTase) activity is inhibited by glutamine, while glutamine activates uridylyl-removing (UR) activity.</text>
</comment>
<dbReference type="SUPFAM" id="SSF81593">
    <property type="entry name" value="Nucleotidyltransferase substrate binding subunit/domain"/>
    <property type="match status" value="1"/>
</dbReference>
<comment type="catalytic activity">
    <reaction evidence="6">
        <text>[protein-PII]-L-tyrosine + UTP = [protein-PII]-uridylyl-L-tyrosine + diphosphate</text>
        <dbReference type="Rhea" id="RHEA:13673"/>
        <dbReference type="Rhea" id="RHEA-COMP:12147"/>
        <dbReference type="Rhea" id="RHEA-COMP:12148"/>
        <dbReference type="ChEBI" id="CHEBI:33019"/>
        <dbReference type="ChEBI" id="CHEBI:46398"/>
        <dbReference type="ChEBI" id="CHEBI:46858"/>
        <dbReference type="ChEBI" id="CHEBI:90602"/>
        <dbReference type="EC" id="2.7.7.59"/>
    </reaction>
</comment>
<dbReference type="InterPro" id="IPR010043">
    <property type="entry name" value="UTase/UR"/>
</dbReference>
<dbReference type="Gene3D" id="3.30.460.10">
    <property type="entry name" value="Beta Polymerase, domain 2"/>
    <property type="match status" value="1"/>
</dbReference>
<dbReference type="PIRSF" id="PIRSF006288">
    <property type="entry name" value="PII_uridyltransf"/>
    <property type="match status" value="1"/>
</dbReference>
<sequence length="925" mass="105196">MPTLLEKLETSGANRLVLPAGHLPMQELARYKTFLKVETHRLKIVHRGGGGGREVCYARATLMDILLRYMWDAVMNSLSPESQKGVPSIALVAIGGYGRAELNPFSDIDFMFLHEGQVVAGNKPLPYLSKLMDGILYPLWDLGLKVGYSVRSVDDAVNAAQDDMLSKTSLIEARLVTGNEALFKKLQKAVLARCVEGYETKYIAARLQDQAARHNKFGNSPSMQEPNVKNGCGGLRDYQNLIWMTYFKYRTRSLKELVAKELISETEQKQLDNAYDYLLRVRNEMHYHAGRAADVLSKNLQPAVAHNMGYTDRSPSLRLEKFMREVYTHARNIYLLNRTLEQRMALLPPPPTRLQFLKGFIGRGKAKETEQPAVDGFKFIDGYIHAANPRVFRDQPRRLMRVFLHAQQRGLRLHPDLAQLIRSQLALADRAFLYDEHVRETFLTILNQRGNVAPALRAMHEVGLLGKYIPEFGKLTCLVQHEFYHQYTADEHTLMCLQQLDRVWEAKEEPYSRYAELFQKLDRPFLLYLALILHDVGKADGHGKHADVSSQLAERVARRLGLDGSATHNLRLVIEHHLLMANISQRRDLDDPAVIRSFVNEIQNAEALMMLTVHTFVDSVATSDKLWNDFKDTLLWSLYSRTLPSLTGGTEFIRAEEVQRELLAEEIVRALPGRISEEELHAHFGTLPSRYFQIHSSPEIMRDLSLTHRFMHLQISEHENALQPVVDWHNEPDRGYTVAKICTWDRAGLFSNIAGSFSAAGLNILTAQVFTRSDAIVLDTFYVTDARTGALANREEKEKLEELLNKVLTGDEVNFRALIAKQRVNRPLYQSYEGDQMPTQLHFDNETSESRTAIEVETEDRIGLLYAISEALAELELNISAAKIVTEKGAAIDTFYVNELDGSKILDPGRQSFVERKIRDSINKL</sequence>
<feature type="region of interest" description="Uridylyltransferase" evidence="6">
    <location>
        <begin position="1"/>
        <end position="372"/>
    </location>
</feature>
<dbReference type="Gene3D" id="1.20.120.330">
    <property type="entry name" value="Nucleotidyltransferases domain 2"/>
    <property type="match status" value="1"/>
</dbReference>
<dbReference type="Pfam" id="PF01966">
    <property type="entry name" value="HD"/>
    <property type="match status" value="1"/>
</dbReference>
<dbReference type="RefSeq" id="WP_007417855.1">
    <property type="nucleotide sequence ID" value="NZ_ABOX02000049.1"/>
</dbReference>
<dbReference type="InterPro" id="IPR006674">
    <property type="entry name" value="HD_domain"/>
</dbReference>
<dbReference type="GO" id="GO:0008081">
    <property type="term" value="F:phosphoric diester hydrolase activity"/>
    <property type="evidence" value="ECO:0007669"/>
    <property type="project" value="UniProtKB-UniRule"/>
</dbReference>
<dbReference type="SUPFAM" id="SSF81891">
    <property type="entry name" value="Poly A polymerase C-terminal region-like"/>
    <property type="match status" value="1"/>
</dbReference>
<dbReference type="InterPro" id="IPR043519">
    <property type="entry name" value="NT_sf"/>
</dbReference>
<comment type="function">
    <text evidence="6">Modifies, by uridylylation and deuridylylation, the PII regulatory proteins (GlnB and homologs), in response to the nitrogen status of the cell that GlnD senses through the glutamine level. Under low glutamine levels, catalyzes the conversion of the PII proteins and UTP to PII-UMP and PPi, while under higher glutamine levels, GlnD hydrolyzes PII-UMP to PII and UMP (deuridylylation). Thus, controls uridylylation state and activity of the PII proteins, and plays an important role in the regulation of nitrogen metabolism.</text>
</comment>
<dbReference type="InterPro" id="IPR045865">
    <property type="entry name" value="ACT-like_dom_sf"/>
</dbReference>
<keyword evidence="10" id="KW-1185">Reference proteome</keyword>
<dbReference type="Gene3D" id="1.10.3090.10">
    <property type="entry name" value="cca-adding enzyme, domain 2"/>
    <property type="match status" value="1"/>
</dbReference>
<evidence type="ECO:0000256" key="6">
    <source>
        <dbReference type="HAMAP-Rule" id="MF_00277"/>
    </source>
</evidence>
<comment type="domain">
    <text evidence="6">Has four distinct domains: an N-terminal nucleotidyltransferase (NT) domain responsible for UTase activity, a central HD domain that encodes UR activity, and two C-terminal ACT domains that seem to have a role in glutamine sensing.</text>
</comment>
<dbReference type="GO" id="GO:0006808">
    <property type="term" value="P:regulation of nitrogen utilization"/>
    <property type="evidence" value="ECO:0007669"/>
    <property type="project" value="UniProtKB-UniRule"/>
</dbReference>
<dbReference type="PANTHER" id="PTHR47320:SF1">
    <property type="entry name" value="BIFUNCTIONAL URIDYLYLTRANSFERASE_URIDYLYL-REMOVING ENZYME"/>
    <property type="match status" value="1"/>
</dbReference>
<dbReference type="CDD" id="cd05401">
    <property type="entry name" value="NT_GlnE_GlnD_like"/>
    <property type="match status" value="1"/>
</dbReference>
<evidence type="ECO:0000259" key="8">
    <source>
        <dbReference type="PROSITE" id="PS51831"/>
    </source>
</evidence>
<dbReference type="Gene3D" id="3.30.70.260">
    <property type="match status" value="1"/>
</dbReference>
<feature type="domain" description="ACT" evidence="7">
    <location>
        <begin position="738"/>
        <end position="815"/>
    </location>
</feature>
<dbReference type="EC" id="2.7.7.59" evidence="6"/>
<evidence type="ECO:0000256" key="2">
    <source>
        <dbReference type="ARBA" id="ARBA00022695"/>
    </source>
</evidence>
<comment type="catalytic activity">
    <reaction evidence="6">
        <text>[protein-PII]-uridylyl-L-tyrosine + H2O = [protein-PII]-L-tyrosine + UMP + H(+)</text>
        <dbReference type="Rhea" id="RHEA:48600"/>
        <dbReference type="Rhea" id="RHEA-COMP:12147"/>
        <dbReference type="Rhea" id="RHEA-COMP:12148"/>
        <dbReference type="ChEBI" id="CHEBI:15377"/>
        <dbReference type="ChEBI" id="CHEBI:15378"/>
        <dbReference type="ChEBI" id="CHEBI:46858"/>
        <dbReference type="ChEBI" id="CHEBI:57865"/>
        <dbReference type="ChEBI" id="CHEBI:90602"/>
    </reaction>
</comment>
<dbReference type="OrthoDB" id="9758038at2"/>
<keyword evidence="2 6" id="KW-0548">Nucleotidyltransferase</keyword>
<dbReference type="STRING" id="320771.Cflav_PD1494"/>
<dbReference type="GO" id="GO:0008773">
    <property type="term" value="F:[protein-PII] uridylyltransferase activity"/>
    <property type="evidence" value="ECO:0007669"/>
    <property type="project" value="UniProtKB-UniRule"/>
</dbReference>
<dbReference type="AlphaFoldDB" id="B9XPW9"/>
<dbReference type="PROSITE" id="PS51831">
    <property type="entry name" value="HD"/>
    <property type="match status" value="1"/>
</dbReference>
<dbReference type="HAMAP" id="MF_00277">
    <property type="entry name" value="PII_uridylyl_transf"/>
    <property type="match status" value="1"/>
</dbReference>
<evidence type="ECO:0000256" key="5">
    <source>
        <dbReference type="ARBA" id="ARBA00023268"/>
    </source>
</evidence>
<dbReference type="NCBIfam" id="TIGR01693">
    <property type="entry name" value="UTase_glnD"/>
    <property type="match status" value="1"/>
</dbReference>
<dbReference type="InterPro" id="IPR013546">
    <property type="entry name" value="PII_UdlTrfase/GS_AdlTrfase"/>
</dbReference>
<feature type="domain" description="ACT" evidence="7">
    <location>
        <begin position="853"/>
        <end position="925"/>
    </location>
</feature>
<feature type="domain" description="HD" evidence="8">
    <location>
        <begin position="489"/>
        <end position="605"/>
    </location>
</feature>
<comment type="caution">
    <text evidence="6">Lacks conserved residue(s) required for the propagation of feature annotation.</text>
</comment>
<keyword evidence="5 6" id="KW-0511">Multifunctional enzyme</keyword>
<dbReference type="EC" id="3.1.4.-" evidence="6"/>
<dbReference type="Pfam" id="PF24931">
    <property type="entry name" value="ACT_ACR9_3rd"/>
    <property type="match status" value="1"/>
</dbReference>
<reference evidence="9 10" key="1">
    <citation type="journal article" date="2011" name="J. Bacteriol.">
        <title>Genome sequence of 'Pedosphaera parvula' Ellin514, an aerobic Verrucomicrobial isolate from pasture soil.</title>
        <authorList>
            <person name="Kant R."/>
            <person name="van Passel M.W."/>
            <person name="Sangwan P."/>
            <person name="Palva A."/>
            <person name="Lucas S."/>
            <person name="Copeland A."/>
            <person name="Lapidus A."/>
            <person name="Glavina Del Rio T."/>
            <person name="Dalin E."/>
            <person name="Tice H."/>
            <person name="Bruce D."/>
            <person name="Goodwin L."/>
            <person name="Pitluck S."/>
            <person name="Chertkov O."/>
            <person name="Larimer F.W."/>
            <person name="Land M.L."/>
            <person name="Hauser L."/>
            <person name="Brettin T.S."/>
            <person name="Detter J.C."/>
            <person name="Han S."/>
            <person name="de Vos W.M."/>
            <person name="Janssen P.H."/>
            <person name="Smidt H."/>
        </authorList>
    </citation>
    <scope>NUCLEOTIDE SEQUENCE [LARGE SCALE GENOMIC DNA]</scope>
    <source>
        <strain evidence="9 10">Ellin514</strain>
    </source>
</reference>
<keyword evidence="4 6" id="KW-0460">Magnesium</keyword>
<dbReference type="InterPro" id="IPR002912">
    <property type="entry name" value="ACT_dom"/>
</dbReference>
<dbReference type="CDD" id="cd04900">
    <property type="entry name" value="ACT_UUR-like_1"/>
    <property type="match status" value="1"/>
</dbReference>
<protein>
    <recommendedName>
        <fullName evidence="6">Bifunctional uridylyltransferase/uridylyl-removing enzyme</fullName>
        <shortName evidence="6">UTase/UR</shortName>
    </recommendedName>
    <alternativeName>
        <fullName evidence="6">Bifunctional [protein-PII] modification enzyme</fullName>
    </alternativeName>
    <alternativeName>
        <fullName evidence="6">Bifunctional nitrogen sensor protein</fullName>
    </alternativeName>
    <domain>
        <recommendedName>
            <fullName evidence="6">[Protein-PII] uridylyltransferase</fullName>
            <shortName evidence="6">PII uridylyltransferase</shortName>
            <shortName evidence="6">UTase</shortName>
            <ecNumber evidence="6">2.7.7.59</ecNumber>
        </recommendedName>
    </domain>
    <domain>
        <recommendedName>
            <fullName evidence="6">[Protein-PII]-UMP uridylyl-removing enzyme</fullName>
            <shortName evidence="6">UR</shortName>
            <ecNumber evidence="6">3.1.4.-</ecNumber>
        </recommendedName>
    </domain>
</protein>
<gene>
    <name evidence="6" type="primary">glnD</name>
    <name evidence="9" type="ORF">Cflav_PD1494</name>
</gene>
<organism evidence="9 10">
    <name type="scientific">Pedosphaera parvula (strain Ellin514)</name>
    <dbReference type="NCBI Taxonomy" id="320771"/>
    <lineage>
        <taxon>Bacteria</taxon>
        <taxon>Pseudomonadati</taxon>
        <taxon>Verrucomicrobiota</taxon>
        <taxon>Pedosphaerae</taxon>
        <taxon>Pedosphaerales</taxon>
        <taxon>Pedosphaeraceae</taxon>
        <taxon>Pedosphaera</taxon>
    </lineage>
</organism>
<proteinExistence type="inferred from homology"/>
<dbReference type="PROSITE" id="PS51671">
    <property type="entry name" value="ACT"/>
    <property type="match status" value="2"/>
</dbReference>
<comment type="cofactor">
    <cofactor evidence="6">
        <name>Mg(2+)</name>
        <dbReference type="ChEBI" id="CHEBI:18420"/>
    </cofactor>
</comment>
<name>B9XPW9_PEDPL</name>
<accession>B9XPW9</accession>